<accession>A0A0C2YVK8</accession>
<dbReference type="PROSITE" id="PS51257">
    <property type="entry name" value="PROKAR_LIPOPROTEIN"/>
    <property type="match status" value="1"/>
</dbReference>
<comment type="caution">
    <text evidence="1">The sequence shown here is derived from an EMBL/GenBank/DDBJ whole genome shotgun (WGS) entry which is preliminary data.</text>
</comment>
<dbReference type="RefSeq" id="WP_269078877.1">
    <property type="nucleotide sequence ID" value="NZ_JXSL01000027.1"/>
</dbReference>
<evidence type="ECO:0008006" key="3">
    <source>
        <dbReference type="Google" id="ProtNLM"/>
    </source>
</evidence>
<reference evidence="1 2" key="1">
    <citation type="submission" date="2015-01" db="EMBL/GenBank/DDBJ databases">
        <title>Genome Sequence of Magnetospirillum magnetotacticum Strain MS-1.</title>
        <authorList>
            <person name="Marinov G.K."/>
            <person name="Smalley M.D."/>
            <person name="DeSalvo G."/>
        </authorList>
    </citation>
    <scope>NUCLEOTIDE SEQUENCE [LARGE SCALE GENOMIC DNA]</scope>
    <source>
        <strain evidence="1 2">MS-1</strain>
    </source>
</reference>
<dbReference type="Proteomes" id="UP000031971">
    <property type="component" value="Unassembled WGS sequence"/>
</dbReference>
<evidence type="ECO:0000313" key="1">
    <source>
        <dbReference type="EMBL" id="KIL98740.1"/>
    </source>
</evidence>
<evidence type="ECO:0000313" key="2">
    <source>
        <dbReference type="Proteomes" id="UP000031971"/>
    </source>
</evidence>
<dbReference type="EMBL" id="JXSL01000027">
    <property type="protein sequence ID" value="KIL98740.1"/>
    <property type="molecule type" value="Genomic_DNA"/>
</dbReference>
<dbReference type="AlphaFoldDB" id="A0A0C2YVK8"/>
<name>A0A0C2YVK8_PARME</name>
<organism evidence="1 2">
    <name type="scientific">Paramagnetospirillum magnetotacticum MS-1</name>
    <dbReference type="NCBI Taxonomy" id="272627"/>
    <lineage>
        <taxon>Bacteria</taxon>
        <taxon>Pseudomonadati</taxon>
        <taxon>Pseudomonadota</taxon>
        <taxon>Alphaproteobacteria</taxon>
        <taxon>Rhodospirillales</taxon>
        <taxon>Magnetospirillaceae</taxon>
        <taxon>Paramagnetospirillum</taxon>
    </lineage>
</organism>
<sequence>MKHRLLPLLICLFLAACGNCEVKGNNAGTRGGCSIFNTGF</sequence>
<proteinExistence type="predicted"/>
<protein>
    <recommendedName>
        <fullName evidence="3">Lipoprotein</fullName>
    </recommendedName>
</protein>
<keyword evidence="2" id="KW-1185">Reference proteome</keyword>
<gene>
    <name evidence="1" type="ORF">CCC_02190</name>
</gene>